<evidence type="ECO:0000313" key="4">
    <source>
        <dbReference type="EMBL" id="AGW12241.1"/>
    </source>
</evidence>
<dbReference type="InterPro" id="IPR036397">
    <property type="entry name" value="RNaseH_sf"/>
</dbReference>
<dbReference type="KEGG" id="dgg:DGI_0314"/>
<name>T2G7X9_MEGG1</name>
<protein>
    <submittedName>
        <fullName evidence="4">Putative 3'-5' exonuclease family protein</fullName>
    </submittedName>
</protein>
<dbReference type="InterPro" id="IPR002562">
    <property type="entry name" value="3'-5'_exonuclease_dom"/>
</dbReference>
<dbReference type="InterPro" id="IPR012337">
    <property type="entry name" value="RNaseH-like_sf"/>
</dbReference>
<evidence type="ECO:0000313" key="5">
    <source>
        <dbReference type="Proteomes" id="UP000016587"/>
    </source>
</evidence>
<evidence type="ECO:0000256" key="1">
    <source>
        <dbReference type="ARBA" id="ARBA00022722"/>
    </source>
</evidence>
<dbReference type="GO" id="GO:0008408">
    <property type="term" value="F:3'-5' exonuclease activity"/>
    <property type="evidence" value="ECO:0007669"/>
    <property type="project" value="InterPro"/>
</dbReference>
<accession>T2G7X9</accession>
<dbReference type="SMART" id="SM00474">
    <property type="entry name" value="35EXOc"/>
    <property type="match status" value="1"/>
</dbReference>
<reference evidence="4 5" key="1">
    <citation type="journal article" date="2013" name="J. Bacteriol.">
        <title>Roles of HynAB and Ech, the only two hydrogenases found in the model sulfate reducer Desulfovibrio gigas.</title>
        <authorList>
            <person name="Morais-Silva F.O."/>
            <person name="Santos C.I."/>
            <person name="Rodrigues R."/>
            <person name="Pereira I.A."/>
            <person name="Rodrigues-Pousada C."/>
        </authorList>
    </citation>
    <scope>NUCLEOTIDE SEQUENCE [LARGE SCALE GENOMIC DNA]</scope>
    <source>
        <strain evidence="5">ATCC 19364 / DSM 1382 / NCIMB 9332 / VKM B-1759</strain>
    </source>
</reference>
<dbReference type="PATRIC" id="fig|1121448.10.peg.319"/>
<dbReference type="PANTHER" id="PTHR13620">
    <property type="entry name" value="3-5 EXONUCLEASE"/>
    <property type="match status" value="1"/>
</dbReference>
<dbReference type="STRING" id="1121448.DGI_0314"/>
<sequence>MLDSYRQPMPPEAINALPLTRYEGPVHVFPDAGDLNAAIDDLITEPVIGFDTERRPTFRKGQNFPLSLLQLATANAVYLFQLCRMTLPGVLESLMSDPATVKTGVAVHDDVRELREVILFDAAGFVDLGQVARVHNLPTCGLRNLAANFLGIRISKKERCSNWGRESLTPQQIAYAATDAWASREIHLRMQAAKLL</sequence>
<dbReference type="EMBL" id="CP006585">
    <property type="protein sequence ID" value="AGW12241.1"/>
    <property type="molecule type" value="Genomic_DNA"/>
</dbReference>
<organism evidence="4 5">
    <name type="scientific">Megalodesulfovibrio gigas (strain ATCC 19364 / DSM 1382 / NCIMB 9332 / VKM B-1759)</name>
    <name type="common">Desulfovibrio gigas</name>
    <dbReference type="NCBI Taxonomy" id="1121448"/>
    <lineage>
        <taxon>Bacteria</taxon>
        <taxon>Pseudomonadati</taxon>
        <taxon>Thermodesulfobacteriota</taxon>
        <taxon>Desulfovibrionia</taxon>
        <taxon>Desulfovibrionales</taxon>
        <taxon>Desulfovibrionaceae</taxon>
        <taxon>Megalodesulfovibrio</taxon>
    </lineage>
</organism>
<dbReference type="InterPro" id="IPR051132">
    <property type="entry name" value="3-5_Exonuclease_domain"/>
</dbReference>
<keyword evidence="1" id="KW-0540">Nuclease</keyword>
<dbReference type="Gene3D" id="3.30.420.10">
    <property type="entry name" value="Ribonuclease H-like superfamily/Ribonuclease H"/>
    <property type="match status" value="1"/>
</dbReference>
<dbReference type="Proteomes" id="UP000016587">
    <property type="component" value="Chromosome"/>
</dbReference>
<dbReference type="GO" id="GO:0006139">
    <property type="term" value="P:nucleobase-containing compound metabolic process"/>
    <property type="evidence" value="ECO:0007669"/>
    <property type="project" value="InterPro"/>
</dbReference>
<proteinExistence type="predicted"/>
<keyword evidence="2" id="KW-0378">Hydrolase</keyword>
<dbReference type="Pfam" id="PF01612">
    <property type="entry name" value="DNA_pol_A_exo1"/>
    <property type="match status" value="1"/>
</dbReference>
<dbReference type="AlphaFoldDB" id="T2G7X9"/>
<dbReference type="HOGENOM" id="CLU_049674_2_0_7"/>
<reference evidence="5" key="2">
    <citation type="submission" date="2013-07" db="EMBL/GenBank/DDBJ databases">
        <authorList>
            <person name="Morais-Silva F.O."/>
            <person name="Rezende A.M."/>
            <person name="Pimentel C."/>
            <person name="Resende D.M."/>
            <person name="Santos C.I."/>
            <person name="Clemente C."/>
            <person name="de Oliveira L.M."/>
            <person name="da Silva S.M."/>
            <person name="Costa D.A."/>
            <person name="Varela-Raposo A."/>
            <person name="Horacio E.C.A."/>
            <person name="Matos M."/>
            <person name="Flores O."/>
            <person name="Ruiz J.C."/>
            <person name="Rodrigues-Pousada C."/>
        </authorList>
    </citation>
    <scope>NUCLEOTIDE SEQUENCE [LARGE SCALE GENOMIC DNA]</scope>
    <source>
        <strain evidence="5">ATCC 19364 / DSM 1382 / NCIMB 9332 / VKM B-1759</strain>
    </source>
</reference>
<dbReference type="PANTHER" id="PTHR13620:SF104">
    <property type="entry name" value="EXONUCLEASE 3'-5' DOMAIN-CONTAINING PROTEIN 2"/>
    <property type="match status" value="1"/>
</dbReference>
<dbReference type="SUPFAM" id="SSF53098">
    <property type="entry name" value="Ribonuclease H-like"/>
    <property type="match status" value="1"/>
</dbReference>
<dbReference type="eggNOG" id="COG0349">
    <property type="taxonomic scope" value="Bacteria"/>
</dbReference>
<dbReference type="GO" id="GO:0003676">
    <property type="term" value="F:nucleic acid binding"/>
    <property type="evidence" value="ECO:0007669"/>
    <property type="project" value="InterPro"/>
</dbReference>
<gene>
    <name evidence="4" type="ORF">DGI_0314</name>
</gene>
<evidence type="ECO:0000256" key="2">
    <source>
        <dbReference type="ARBA" id="ARBA00022801"/>
    </source>
</evidence>
<dbReference type="CDD" id="cd06141">
    <property type="entry name" value="WRN_exo"/>
    <property type="match status" value="1"/>
</dbReference>
<evidence type="ECO:0000259" key="3">
    <source>
        <dbReference type="SMART" id="SM00474"/>
    </source>
</evidence>
<dbReference type="GO" id="GO:0005737">
    <property type="term" value="C:cytoplasm"/>
    <property type="evidence" value="ECO:0007669"/>
    <property type="project" value="TreeGrafter"/>
</dbReference>
<keyword evidence="5" id="KW-1185">Reference proteome</keyword>
<keyword evidence="4" id="KW-0269">Exonuclease</keyword>
<feature type="domain" description="3'-5' exonuclease" evidence="3">
    <location>
        <begin position="26"/>
        <end position="195"/>
    </location>
</feature>